<dbReference type="EnsemblPlants" id="KRG89922">
    <property type="protein sequence ID" value="KRG89922"/>
    <property type="gene ID" value="GLYMA_20G056300"/>
</dbReference>
<accession>A0A0R0EFW2</accession>
<dbReference type="OMA" id="MLTHKYE"/>
<organism evidence="1">
    <name type="scientific">Glycine max</name>
    <name type="common">Soybean</name>
    <name type="synonym">Glycine hispida</name>
    <dbReference type="NCBI Taxonomy" id="3847"/>
    <lineage>
        <taxon>Eukaryota</taxon>
        <taxon>Viridiplantae</taxon>
        <taxon>Streptophyta</taxon>
        <taxon>Embryophyta</taxon>
        <taxon>Tracheophyta</taxon>
        <taxon>Spermatophyta</taxon>
        <taxon>Magnoliopsida</taxon>
        <taxon>eudicotyledons</taxon>
        <taxon>Gunneridae</taxon>
        <taxon>Pentapetalae</taxon>
        <taxon>rosids</taxon>
        <taxon>fabids</taxon>
        <taxon>Fabales</taxon>
        <taxon>Fabaceae</taxon>
        <taxon>Papilionoideae</taxon>
        <taxon>50 kb inversion clade</taxon>
        <taxon>NPAAA clade</taxon>
        <taxon>indigoferoid/millettioid clade</taxon>
        <taxon>Phaseoleae</taxon>
        <taxon>Glycine</taxon>
        <taxon>Glycine subgen. Soja</taxon>
    </lineage>
</organism>
<dbReference type="Pfam" id="PF14223">
    <property type="entry name" value="Retrotran_gag_2"/>
    <property type="match status" value="1"/>
</dbReference>
<evidence type="ECO:0000313" key="2">
    <source>
        <dbReference type="EnsemblPlants" id="KRG89922"/>
    </source>
</evidence>
<protein>
    <submittedName>
        <fullName evidence="1 2">Uncharacterized protein</fullName>
    </submittedName>
</protein>
<dbReference type="Proteomes" id="UP000008827">
    <property type="component" value="Chromosome 20"/>
</dbReference>
<evidence type="ECO:0000313" key="3">
    <source>
        <dbReference type="Proteomes" id="UP000008827"/>
    </source>
</evidence>
<sequence>MLTHKYELFTMKEGDDIQTIFRRFQTILNELRCLNKTFDNYENIDKILRILYRMWRLQVTTLRTVKNLDSMSIEELIGTLKVHEQEL</sequence>
<dbReference type="Gramene" id="KRG89922">
    <property type="protein sequence ID" value="KRG89922"/>
    <property type="gene ID" value="GLYMA_20G056300"/>
</dbReference>
<keyword evidence="3" id="KW-1185">Reference proteome</keyword>
<dbReference type="InParanoid" id="A0A0R0EFW2"/>
<gene>
    <name evidence="1" type="ORF">GLYMA_20G056300</name>
</gene>
<name>A0A0R0EFW2_SOYBN</name>
<reference evidence="1 2" key="1">
    <citation type="journal article" date="2010" name="Nature">
        <title>Genome sequence of the palaeopolyploid soybean.</title>
        <authorList>
            <person name="Schmutz J."/>
            <person name="Cannon S.B."/>
            <person name="Schlueter J."/>
            <person name="Ma J."/>
            <person name="Mitros T."/>
            <person name="Nelson W."/>
            <person name="Hyten D.L."/>
            <person name="Song Q."/>
            <person name="Thelen J.J."/>
            <person name="Cheng J."/>
            <person name="Xu D."/>
            <person name="Hellsten U."/>
            <person name="May G.D."/>
            <person name="Yu Y."/>
            <person name="Sakurai T."/>
            <person name="Umezawa T."/>
            <person name="Bhattacharyya M.K."/>
            <person name="Sandhu D."/>
            <person name="Valliyodan B."/>
            <person name="Lindquist E."/>
            <person name="Peto M."/>
            <person name="Grant D."/>
            <person name="Shu S."/>
            <person name="Goodstein D."/>
            <person name="Barry K."/>
            <person name="Futrell-Griggs M."/>
            <person name="Abernathy B."/>
            <person name="Du J."/>
            <person name="Tian Z."/>
            <person name="Zhu L."/>
            <person name="Gill N."/>
            <person name="Joshi T."/>
            <person name="Libault M."/>
            <person name="Sethuraman A."/>
            <person name="Zhang X.-C."/>
            <person name="Shinozaki K."/>
            <person name="Nguyen H.T."/>
            <person name="Wing R.A."/>
            <person name="Cregan P."/>
            <person name="Specht J."/>
            <person name="Grimwood J."/>
            <person name="Rokhsar D."/>
            <person name="Stacey G."/>
            <person name="Shoemaker R.C."/>
            <person name="Jackson S.A."/>
        </authorList>
    </citation>
    <scope>NUCLEOTIDE SEQUENCE</scope>
    <source>
        <strain evidence="2">cv. Williams 82</strain>
        <tissue evidence="1">Callus</tissue>
    </source>
</reference>
<reference evidence="2" key="2">
    <citation type="submission" date="2018-02" db="UniProtKB">
        <authorList>
            <consortium name="EnsemblPlants"/>
        </authorList>
    </citation>
    <scope>IDENTIFICATION</scope>
    <source>
        <strain evidence="2">Williams 82</strain>
    </source>
</reference>
<dbReference type="AlphaFoldDB" id="A0A0R0EFW2"/>
<reference evidence="1" key="3">
    <citation type="submission" date="2018-07" db="EMBL/GenBank/DDBJ databases">
        <title>WGS assembly of Glycine max.</title>
        <authorList>
            <person name="Schmutz J."/>
            <person name="Cannon S."/>
            <person name="Schlueter J."/>
            <person name="Ma J."/>
            <person name="Mitros T."/>
            <person name="Nelson W."/>
            <person name="Hyten D."/>
            <person name="Song Q."/>
            <person name="Thelen J."/>
            <person name="Cheng J."/>
            <person name="Xu D."/>
            <person name="Hellsten U."/>
            <person name="May G."/>
            <person name="Yu Y."/>
            <person name="Sakurai T."/>
            <person name="Umezawa T."/>
            <person name="Bhattacharyya M."/>
            <person name="Sandhu D."/>
            <person name="Valliyodan B."/>
            <person name="Lindquist E."/>
            <person name="Peto M."/>
            <person name="Grant D."/>
            <person name="Shu S."/>
            <person name="Goodstein D."/>
            <person name="Barry K."/>
            <person name="Futrell-Griggs M."/>
            <person name="Abernathy B."/>
            <person name="Du J."/>
            <person name="Tian Z."/>
            <person name="Zhu L."/>
            <person name="Gill N."/>
            <person name="Joshi T."/>
            <person name="Libault M."/>
            <person name="Sethuraman A."/>
            <person name="Zhang X."/>
            <person name="Shinozaki K."/>
            <person name="Nguyen H."/>
            <person name="Wing R."/>
            <person name="Cregan P."/>
            <person name="Specht J."/>
            <person name="Grimwood J."/>
            <person name="Rokhsar D."/>
            <person name="Stacey G."/>
            <person name="Shoemaker R."/>
            <person name="Jackson S."/>
        </authorList>
    </citation>
    <scope>NUCLEOTIDE SEQUENCE</scope>
    <source>
        <tissue evidence="1">Callus</tissue>
    </source>
</reference>
<evidence type="ECO:0000313" key="1">
    <source>
        <dbReference type="EMBL" id="KRG89922.1"/>
    </source>
</evidence>
<dbReference type="EMBL" id="CM000853">
    <property type="protein sequence ID" value="KRG89922.1"/>
    <property type="molecule type" value="Genomic_DNA"/>
</dbReference>
<proteinExistence type="predicted"/>